<dbReference type="EMBL" id="RQVR01000007">
    <property type="protein sequence ID" value="RRJ91785.1"/>
    <property type="molecule type" value="Genomic_DNA"/>
</dbReference>
<evidence type="ECO:0000313" key="1">
    <source>
        <dbReference type="EMBL" id="RRJ91785.1"/>
    </source>
</evidence>
<protein>
    <submittedName>
        <fullName evidence="1">DUF2071 domain-containing protein</fullName>
    </submittedName>
</protein>
<dbReference type="InterPro" id="IPR023375">
    <property type="entry name" value="ADC_dom_sf"/>
</dbReference>
<dbReference type="Pfam" id="PF09844">
    <property type="entry name" value="DUF2071"/>
    <property type="match status" value="1"/>
</dbReference>
<dbReference type="OrthoDB" id="1421826at2"/>
<dbReference type="PANTHER" id="PTHR39186">
    <property type="entry name" value="DUF2071 FAMILY PROTEIN"/>
    <property type="match status" value="1"/>
</dbReference>
<sequence length="244" mass="29317">MIRKILEQNGHRPWEIPKDRWRFYQEWNDAIFLHWEVELEELKKFVPKELEIDLFEGKPWVSVVAFAMEEIRPRFLPAIAPISNFFEINVRTYVKTKSKTGVYFLSMEGGKDLSCKVAKLISELPYRYSSIKREMEYYRSSNSEFGDALDIKFKIGQAIQKTEIDLWLTERYALFQDTKNFINEYEIHHQEWPIREAIIENIELHYPRFEKLIARKPDLVNYSEGVKVIAWGKKKIKKSDWDNR</sequence>
<dbReference type="SUPFAM" id="SSF160104">
    <property type="entry name" value="Acetoacetate decarboxylase-like"/>
    <property type="match status" value="1"/>
</dbReference>
<dbReference type="RefSeq" id="WP_125012533.1">
    <property type="nucleotide sequence ID" value="NZ_RQVR01000007.1"/>
</dbReference>
<dbReference type="InterPro" id="IPR018644">
    <property type="entry name" value="DUF2071"/>
</dbReference>
<reference evidence="1 2" key="1">
    <citation type="submission" date="2018-11" db="EMBL/GenBank/DDBJ databases">
        <title>Flavobacterium sp. nov., YIM 102600 draft genome.</title>
        <authorList>
            <person name="Li G."/>
            <person name="Jiang Y."/>
        </authorList>
    </citation>
    <scope>NUCLEOTIDE SEQUENCE [LARGE SCALE GENOMIC DNA]</scope>
    <source>
        <strain evidence="1 2">YIM 102600</strain>
    </source>
</reference>
<organism evidence="1 2">
    <name type="scientific">Flavobacterium macacae</name>
    <dbReference type="NCBI Taxonomy" id="2488993"/>
    <lineage>
        <taxon>Bacteria</taxon>
        <taxon>Pseudomonadati</taxon>
        <taxon>Bacteroidota</taxon>
        <taxon>Flavobacteriia</taxon>
        <taxon>Flavobacteriales</taxon>
        <taxon>Flavobacteriaceae</taxon>
        <taxon>Flavobacterium</taxon>
    </lineage>
</organism>
<proteinExistence type="predicted"/>
<evidence type="ECO:0000313" key="2">
    <source>
        <dbReference type="Proteomes" id="UP000271937"/>
    </source>
</evidence>
<dbReference type="PANTHER" id="PTHR39186:SF1">
    <property type="entry name" value="DUF2071 DOMAIN-CONTAINING PROTEIN"/>
    <property type="match status" value="1"/>
</dbReference>
<gene>
    <name evidence="1" type="ORF">EG849_07880</name>
</gene>
<accession>A0A3P3W9G0</accession>
<dbReference type="Proteomes" id="UP000271937">
    <property type="component" value="Unassembled WGS sequence"/>
</dbReference>
<keyword evidence="2" id="KW-1185">Reference proteome</keyword>
<comment type="caution">
    <text evidence="1">The sequence shown here is derived from an EMBL/GenBank/DDBJ whole genome shotgun (WGS) entry which is preliminary data.</text>
</comment>
<dbReference type="AlphaFoldDB" id="A0A3P3W9G0"/>
<name>A0A3P3W9G0_9FLAO</name>